<dbReference type="AlphaFoldDB" id="A0A251WWT7"/>
<evidence type="ECO:0000256" key="2">
    <source>
        <dbReference type="ARBA" id="ARBA00022692"/>
    </source>
</evidence>
<dbReference type="Proteomes" id="UP000194664">
    <property type="component" value="Unassembled WGS sequence"/>
</dbReference>
<evidence type="ECO:0000313" key="5">
    <source>
        <dbReference type="Proteomes" id="UP000194664"/>
    </source>
</evidence>
<dbReference type="RefSeq" id="WP_086451442.1">
    <property type="nucleotide sequence ID" value="NZ_MSPP01000003.1"/>
</dbReference>
<gene>
    <name evidence="4" type="ORF">BVC71_09605</name>
</gene>
<name>A0A251WWT7_9RHOB</name>
<sequence length="307" mass="34999">MTKILFSAQRNEGPFLLEWIAYHRVIGFDRVIVYSNDCTDGSDDLLDALDAIGAVEHHRHTVPENESPQRNAANIAWGAGQFKDGDWAMWLDSDEFLLPSMGERKLDDLIGAQDFDAMAIAWRIYGDSHNTRFPGRHISSAFTWAQEPADLTWRQGKTLFRVNKQISGLSIHRPLVADTMSHDTYQYINSSGHAAQDGFLSNDGPPYNRIKGQGLDPWKLAQVIHFVIRTPEMFARKKTRGDGWFAAANNPVNRNQNFYNRRNMNDCRVTDHLIHEKETVALMQKWMADYAVARACADIKGFTWMPI</sequence>
<keyword evidence="5" id="KW-1185">Reference proteome</keyword>
<dbReference type="InterPro" id="IPR029044">
    <property type="entry name" value="Nucleotide-diphossugar_trans"/>
</dbReference>
<dbReference type="GO" id="GO:0005737">
    <property type="term" value="C:cytoplasm"/>
    <property type="evidence" value="ECO:0007669"/>
    <property type="project" value="TreeGrafter"/>
</dbReference>
<dbReference type="PANTHER" id="PTHR21461">
    <property type="entry name" value="GLYCOSYLTRANSFERASE FAMILY 92 PROTEIN"/>
    <property type="match status" value="1"/>
</dbReference>
<comment type="caution">
    <text evidence="4">The sequence shown here is derived from an EMBL/GenBank/DDBJ whole genome shotgun (WGS) entry which is preliminary data.</text>
</comment>
<dbReference type="Pfam" id="PF13704">
    <property type="entry name" value="Glyco_tranf_2_4"/>
    <property type="match status" value="1"/>
</dbReference>
<dbReference type="Gene3D" id="3.90.550.10">
    <property type="entry name" value="Spore Coat Polysaccharide Biosynthesis Protein SpsA, Chain A"/>
    <property type="match status" value="1"/>
</dbReference>
<evidence type="ECO:0000256" key="3">
    <source>
        <dbReference type="ARBA" id="ARBA00022989"/>
    </source>
</evidence>
<keyword evidence="2" id="KW-0812">Transmembrane</keyword>
<dbReference type="GO" id="GO:0016757">
    <property type="term" value="F:glycosyltransferase activity"/>
    <property type="evidence" value="ECO:0007669"/>
    <property type="project" value="TreeGrafter"/>
</dbReference>
<dbReference type="GO" id="GO:0016020">
    <property type="term" value="C:membrane"/>
    <property type="evidence" value="ECO:0007669"/>
    <property type="project" value="UniProtKB-SubCell"/>
</dbReference>
<evidence type="ECO:0000313" key="4">
    <source>
        <dbReference type="EMBL" id="OUD08960.1"/>
    </source>
</evidence>
<comment type="subcellular location">
    <subcellularLocation>
        <location evidence="1">Membrane</location>
        <topology evidence="1">Single-pass membrane protein</topology>
    </subcellularLocation>
</comment>
<dbReference type="PANTHER" id="PTHR21461:SF69">
    <property type="entry name" value="GLYCOSYLTRANSFERASE FAMILY 92 PROTEIN"/>
    <property type="match status" value="1"/>
</dbReference>
<dbReference type="CDD" id="cd00761">
    <property type="entry name" value="Glyco_tranf_GTA_type"/>
    <property type="match status" value="1"/>
</dbReference>
<proteinExistence type="predicted"/>
<evidence type="ECO:0008006" key="6">
    <source>
        <dbReference type="Google" id="ProtNLM"/>
    </source>
</evidence>
<accession>A0A251WWT7</accession>
<protein>
    <recommendedName>
        <fullName evidence="6">Glycosyl transferase family 2</fullName>
    </recommendedName>
</protein>
<keyword evidence="3" id="KW-0472">Membrane</keyword>
<organism evidence="4 5">
    <name type="scientific">Marivivens niveibacter</name>
    <dbReference type="NCBI Taxonomy" id="1930667"/>
    <lineage>
        <taxon>Bacteria</taxon>
        <taxon>Pseudomonadati</taxon>
        <taxon>Pseudomonadota</taxon>
        <taxon>Alphaproteobacteria</taxon>
        <taxon>Rhodobacterales</taxon>
        <taxon>Paracoccaceae</taxon>
        <taxon>Marivivens group</taxon>
        <taxon>Marivivens</taxon>
    </lineage>
</organism>
<dbReference type="EMBL" id="MSPP01000003">
    <property type="protein sequence ID" value="OUD08960.1"/>
    <property type="molecule type" value="Genomic_DNA"/>
</dbReference>
<keyword evidence="3" id="KW-1133">Transmembrane helix</keyword>
<dbReference type="SUPFAM" id="SSF53448">
    <property type="entry name" value="Nucleotide-diphospho-sugar transferases"/>
    <property type="match status" value="1"/>
</dbReference>
<reference evidence="4 5" key="1">
    <citation type="submission" date="2016-12" db="EMBL/GenBank/DDBJ databases">
        <title>The draft genome sequence of HSLHS2.</title>
        <authorList>
            <person name="Hu D."/>
            <person name="Wang L."/>
            <person name="Shao Z."/>
        </authorList>
    </citation>
    <scope>NUCLEOTIDE SEQUENCE [LARGE SCALE GENOMIC DNA]</scope>
    <source>
        <strain evidence="4">MCCC 1A06712</strain>
    </source>
</reference>
<evidence type="ECO:0000256" key="1">
    <source>
        <dbReference type="ARBA" id="ARBA00004167"/>
    </source>
</evidence>
<dbReference type="OrthoDB" id="7445868at2"/>